<gene>
    <name evidence="2" type="ORF">ACG00X_10495</name>
</gene>
<accession>A0ABW7G5N9</accession>
<evidence type="ECO:0000313" key="2">
    <source>
        <dbReference type="EMBL" id="MFG6457259.1"/>
    </source>
</evidence>
<evidence type="ECO:0000313" key="3">
    <source>
        <dbReference type="Proteomes" id="UP001606305"/>
    </source>
</evidence>
<organism evidence="2 3">
    <name type="scientific">Pelomonas nitida</name>
    <dbReference type="NCBI Taxonomy" id="3299027"/>
    <lineage>
        <taxon>Bacteria</taxon>
        <taxon>Pseudomonadati</taxon>
        <taxon>Pseudomonadota</taxon>
        <taxon>Betaproteobacteria</taxon>
        <taxon>Burkholderiales</taxon>
        <taxon>Sphaerotilaceae</taxon>
        <taxon>Roseateles</taxon>
    </lineage>
</organism>
<dbReference type="RefSeq" id="WP_394488095.1">
    <property type="nucleotide sequence ID" value="NZ_JBIGIA010000007.1"/>
</dbReference>
<reference evidence="2 3" key="1">
    <citation type="submission" date="2024-09" db="EMBL/GenBank/DDBJ databases">
        <title>Novel species of the genus Pelomonas and Roseateles isolated from streams.</title>
        <authorList>
            <person name="Lu H."/>
        </authorList>
    </citation>
    <scope>NUCLEOTIDE SEQUENCE [LARGE SCALE GENOMIC DNA]</scope>
    <source>
        <strain evidence="2 3">BYS96W</strain>
    </source>
</reference>
<feature type="transmembrane region" description="Helical" evidence="1">
    <location>
        <begin position="12"/>
        <end position="29"/>
    </location>
</feature>
<evidence type="ECO:0008006" key="4">
    <source>
        <dbReference type="Google" id="ProtNLM"/>
    </source>
</evidence>
<protein>
    <recommendedName>
        <fullName evidence="4">DUF3592 domain-containing protein</fullName>
    </recommendedName>
</protein>
<comment type="caution">
    <text evidence="2">The sequence shown here is derived from an EMBL/GenBank/DDBJ whole genome shotgun (WGS) entry which is preliminary data.</text>
</comment>
<evidence type="ECO:0000256" key="1">
    <source>
        <dbReference type="SAM" id="Phobius"/>
    </source>
</evidence>
<feature type="transmembrane region" description="Helical" evidence="1">
    <location>
        <begin position="122"/>
        <end position="142"/>
    </location>
</feature>
<keyword evidence="1" id="KW-0472">Membrane</keyword>
<name>A0ABW7G5N9_9BURK</name>
<keyword evidence="1" id="KW-1133">Transmembrane helix</keyword>
<sequence>MIQRLRSWSEFWWGIGFACLLALPMLYGFDAWKLASLGDAPIDRSSGFVATLRWEKRNYVLETAGGNRIECPRDFCSYPDVAADLGTRRTYYMNGGRLIGVERGDQLVDLRHGIRAALHRRLWWAAAITALSLPCFWAALRARKQQSLEPMRSSA</sequence>
<dbReference type="EMBL" id="JBIGIA010000007">
    <property type="protein sequence ID" value="MFG6457259.1"/>
    <property type="molecule type" value="Genomic_DNA"/>
</dbReference>
<keyword evidence="3" id="KW-1185">Reference proteome</keyword>
<proteinExistence type="predicted"/>
<keyword evidence="1" id="KW-0812">Transmembrane</keyword>
<dbReference type="Proteomes" id="UP001606305">
    <property type="component" value="Unassembled WGS sequence"/>
</dbReference>